<name>A0A8S4QEP5_9NEOP</name>
<evidence type="ECO:0000313" key="2">
    <source>
        <dbReference type="EMBL" id="CAH2207625.1"/>
    </source>
</evidence>
<protein>
    <submittedName>
        <fullName evidence="2">Jg4823 protein</fullName>
    </submittedName>
</protein>
<gene>
    <name evidence="2" type="primary">jg4823</name>
    <name evidence="2" type="ORF">PAEG_LOCUS245</name>
</gene>
<sequence length="24" mass="2800">TVSEDYTSTTETDGEEYEEDKNEQ</sequence>
<evidence type="ECO:0000313" key="3">
    <source>
        <dbReference type="Proteomes" id="UP000838756"/>
    </source>
</evidence>
<feature type="region of interest" description="Disordered" evidence="1">
    <location>
        <begin position="1"/>
        <end position="24"/>
    </location>
</feature>
<keyword evidence="3" id="KW-1185">Reference proteome</keyword>
<evidence type="ECO:0000256" key="1">
    <source>
        <dbReference type="SAM" id="MobiDB-lite"/>
    </source>
</evidence>
<feature type="non-terminal residue" evidence="2">
    <location>
        <position position="1"/>
    </location>
</feature>
<reference evidence="2" key="1">
    <citation type="submission" date="2022-03" db="EMBL/GenBank/DDBJ databases">
        <authorList>
            <person name="Lindestad O."/>
        </authorList>
    </citation>
    <scope>NUCLEOTIDE SEQUENCE</scope>
</reference>
<feature type="compositionally biased region" description="Acidic residues" evidence="1">
    <location>
        <begin position="12"/>
        <end position="24"/>
    </location>
</feature>
<dbReference type="AlphaFoldDB" id="A0A8S4QEP5"/>
<comment type="caution">
    <text evidence="2">The sequence shown here is derived from an EMBL/GenBank/DDBJ whole genome shotgun (WGS) entry which is preliminary data.</text>
</comment>
<proteinExistence type="predicted"/>
<feature type="compositionally biased region" description="Low complexity" evidence="1">
    <location>
        <begin position="1"/>
        <end position="11"/>
    </location>
</feature>
<dbReference type="Proteomes" id="UP000838756">
    <property type="component" value="Unassembled WGS sequence"/>
</dbReference>
<dbReference type="EMBL" id="CAKXAJ010000786">
    <property type="protein sequence ID" value="CAH2207625.1"/>
    <property type="molecule type" value="Genomic_DNA"/>
</dbReference>
<accession>A0A8S4QEP5</accession>
<organism evidence="2 3">
    <name type="scientific">Pararge aegeria aegeria</name>
    <dbReference type="NCBI Taxonomy" id="348720"/>
    <lineage>
        <taxon>Eukaryota</taxon>
        <taxon>Metazoa</taxon>
        <taxon>Ecdysozoa</taxon>
        <taxon>Arthropoda</taxon>
        <taxon>Hexapoda</taxon>
        <taxon>Insecta</taxon>
        <taxon>Pterygota</taxon>
        <taxon>Neoptera</taxon>
        <taxon>Endopterygota</taxon>
        <taxon>Lepidoptera</taxon>
        <taxon>Glossata</taxon>
        <taxon>Ditrysia</taxon>
        <taxon>Papilionoidea</taxon>
        <taxon>Nymphalidae</taxon>
        <taxon>Satyrinae</taxon>
        <taxon>Satyrini</taxon>
        <taxon>Parargina</taxon>
        <taxon>Pararge</taxon>
    </lineage>
</organism>